<accession>A0A937AMA7</accession>
<dbReference type="GO" id="GO:0016787">
    <property type="term" value="F:hydrolase activity"/>
    <property type="evidence" value="ECO:0007669"/>
    <property type="project" value="UniProtKB-KW"/>
</dbReference>
<proteinExistence type="predicted"/>
<sequence>MVKNLYLIRHAQAEEHTADKKDVERQLTSKGYQDASKIGVWFKEKGIHPDIIVHSFSKRTTETVERLNEQLGVDPDHIESSEEIYEASARILLKVITEIPAEMRSAFIVGHNPSISYLSEYVTGAEIGHVQTAGIVHIQVPFTSWQEVSEKNCDFIDYIAPKDIS</sequence>
<keyword evidence="1" id="KW-0378">Hydrolase</keyword>
<gene>
    <name evidence="3" type="ORF">JKP34_08560</name>
</gene>
<dbReference type="Gene3D" id="3.40.50.1240">
    <property type="entry name" value="Phosphoglycerate mutase-like"/>
    <property type="match status" value="1"/>
</dbReference>
<keyword evidence="4" id="KW-1185">Reference proteome</keyword>
<dbReference type="SMART" id="SM00855">
    <property type="entry name" value="PGAM"/>
    <property type="match status" value="1"/>
</dbReference>
<organism evidence="3 4">
    <name type="scientific">Marivirga atlantica</name>
    <dbReference type="NCBI Taxonomy" id="1548457"/>
    <lineage>
        <taxon>Bacteria</taxon>
        <taxon>Pseudomonadati</taxon>
        <taxon>Bacteroidota</taxon>
        <taxon>Cytophagia</taxon>
        <taxon>Cytophagales</taxon>
        <taxon>Marivirgaceae</taxon>
        <taxon>Marivirga</taxon>
    </lineage>
</organism>
<evidence type="ECO:0000256" key="1">
    <source>
        <dbReference type="ARBA" id="ARBA00022801"/>
    </source>
</evidence>
<name>A0A937AMA7_9BACT</name>
<feature type="binding site" evidence="2">
    <location>
        <position position="59"/>
    </location>
    <ligand>
        <name>substrate</name>
    </ligand>
</feature>
<evidence type="ECO:0000256" key="2">
    <source>
        <dbReference type="PIRSR" id="PIRSR613078-2"/>
    </source>
</evidence>
<dbReference type="EMBL" id="JAERQG010000002">
    <property type="protein sequence ID" value="MBL0765297.1"/>
    <property type="molecule type" value="Genomic_DNA"/>
</dbReference>
<dbReference type="InterPro" id="IPR013078">
    <property type="entry name" value="His_Pase_superF_clade-1"/>
</dbReference>
<dbReference type="RefSeq" id="WP_201919779.1">
    <property type="nucleotide sequence ID" value="NZ_JAERQG010000002.1"/>
</dbReference>
<dbReference type="PANTHER" id="PTHR20935">
    <property type="entry name" value="PHOSPHOGLYCERATE MUTASE-RELATED"/>
    <property type="match status" value="1"/>
</dbReference>
<dbReference type="PANTHER" id="PTHR20935:SF1">
    <property type="entry name" value="SLL1549 PROTEIN"/>
    <property type="match status" value="1"/>
</dbReference>
<dbReference type="CDD" id="cd07040">
    <property type="entry name" value="HP"/>
    <property type="match status" value="1"/>
</dbReference>
<dbReference type="InterPro" id="IPR029033">
    <property type="entry name" value="His_PPase_superfam"/>
</dbReference>
<dbReference type="Proteomes" id="UP000642920">
    <property type="component" value="Unassembled WGS sequence"/>
</dbReference>
<comment type="caution">
    <text evidence="3">The sequence shown here is derived from an EMBL/GenBank/DDBJ whole genome shotgun (WGS) entry which is preliminary data.</text>
</comment>
<dbReference type="AlphaFoldDB" id="A0A937AMA7"/>
<dbReference type="Pfam" id="PF00300">
    <property type="entry name" value="His_Phos_1"/>
    <property type="match status" value="1"/>
</dbReference>
<reference evidence="3" key="1">
    <citation type="submission" date="2021-01" db="EMBL/GenBank/DDBJ databases">
        <title>Marivirga sp. nov., isolated from intertidal surface sediments.</title>
        <authorList>
            <person name="Zhang M."/>
        </authorList>
    </citation>
    <scope>NUCLEOTIDE SEQUENCE</scope>
    <source>
        <strain evidence="3">SM1354</strain>
    </source>
</reference>
<protein>
    <submittedName>
        <fullName evidence="3">Histidine phosphatase family protein</fullName>
    </submittedName>
</protein>
<dbReference type="SUPFAM" id="SSF53254">
    <property type="entry name" value="Phosphoglycerate mutase-like"/>
    <property type="match status" value="1"/>
</dbReference>
<dbReference type="InterPro" id="IPR051021">
    <property type="entry name" value="Mito_Ser/Thr_phosphatase"/>
</dbReference>
<evidence type="ECO:0000313" key="3">
    <source>
        <dbReference type="EMBL" id="MBL0765297.1"/>
    </source>
</evidence>
<evidence type="ECO:0000313" key="4">
    <source>
        <dbReference type="Proteomes" id="UP000642920"/>
    </source>
</evidence>